<dbReference type="PROSITE" id="PS51767">
    <property type="entry name" value="PEPTIDASE_A1"/>
    <property type="match status" value="1"/>
</dbReference>
<evidence type="ECO:0000256" key="5">
    <source>
        <dbReference type="RuleBase" id="RU000454"/>
    </source>
</evidence>
<keyword evidence="7" id="KW-0732">Signal</keyword>
<feature type="domain" description="Peptidase A1" evidence="8">
    <location>
        <begin position="109"/>
        <end position="424"/>
    </location>
</feature>
<dbReference type="CDD" id="cd06097">
    <property type="entry name" value="Aspergillopepsin_like"/>
    <property type="match status" value="1"/>
</dbReference>
<dbReference type="Proteomes" id="UP001600888">
    <property type="component" value="Unassembled WGS sequence"/>
</dbReference>
<accession>A0ABR4EPD6</accession>
<evidence type="ECO:0000256" key="1">
    <source>
        <dbReference type="ARBA" id="ARBA00007447"/>
    </source>
</evidence>
<feature type="chain" id="PRO_5047287608" description="Peptidase A1 domain-containing protein" evidence="7">
    <location>
        <begin position="23"/>
        <end position="430"/>
    </location>
</feature>
<dbReference type="InterPro" id="IPR034163">
    <property type="entry name" value="Aspergillopepsin-like_cat_dom"/>
</dbReference>
<dbReference type="PANTHER" id="PTHR47966:SF2">
    <property type="entry name" value="ASPERGILLOPEPSIN-1-RELATED"/>
    <property type="match status" value="1"/>
</dbReference>
<proteinExistence type="inferred from homology"/>
<feature type="compositionally biased region" description="Polar residues" evidence="6">
    <location>
        <begin position="31"/>
        <end position="44"/>
    </location>
</feature>
<organism evidence="9 10">
    <name type="scientific">Diaporthe vaccinii</name>
    <dbReference type="NCBI Taxonomy" id="105482"/>
    <lineage>
        <taxon>Eukaryota</taxon>
        <taxon>Fungi</taxon>
        <taxon>Dikarya</taxon>
        <taxon>Ascomycota</taxon>
        <taxon>Pezizomycotina</taxon>
        <taxon>Sordariomycetes</taxon>
        <taxon>Sordariomycetidae</taxon>
        <taxon>Diaporthales</taxon>
        <taxon>Diaporthaceae</taxon>
        <taxon>Diaporthe</taxon>
        <taxon>Diaporthe eres species complex</taxon>
    </lineage>
</organism>
<keyword evidence="10" id="KW-1185">Reference proteome</keyword>
<evidence type="ECO:0000256" key="6">
    <source>
        <dbReference type="SAM" id="MobiDB-lite"/>
    </source>
</evidence>
<dbReference type="InterPro" id="IPR001461">
    <property type="entry name" value="Aspartic_peptidase_A1"/>
</dbReference>
<dbReference type="Pfam" id="PF00026">
    <property type="entry name" value="Asp"/>
    <property type="match status" value="1"/>
</dbReference>
<evidence type="ECO:0000259" key="8">
    <source>
        <dbReference type="PROSITE" id="PS51767"/>
    </source>
</evidence>
<dbReference type="PRINTS" id="PR00792">
    <property type="entry name" value="PEPSIN"/>
</dbReference>
<protein>
    <recommendedName>
        <fullName evidence="8">Peptidase A1 domain-containing protein</fullName>
    </recommendedName>
</protein>
<name>A0ABR4EPD6_9PEZI</name>
<dbReference type="InterPro" id="IPR033121">
    <property type="entry name" value="PEPTIDASE_A1"/>
</dbReference>
<dbReference type="InterPro" id="IPR001969">
    <property type="entry name" value="Aspartic_peptidase_AS"/>
</dbReference>
<feature type="signal peptide" evidence="7">
    <location>
        <begin position="1"/>
        <end position="22"/>
    </location>
</feature>
<comment type="caution">
    <text evidence="9">The sequence shown here is derived from an EMBL/GenBank/DDBJ whole genome shotgun (WGS) entry which is preliminary data.</text>
</comment>
<keyword evidence="4 5" id="KW-0378">Hydrolase</keyword>
<dbReference type="PANTHER" id="PTHR47966">
    <property type="entry name" value="BETA-SITE APP-CLEAVING ENZYME, ISOFORM A-RELATED"/>
    <property type="match status" value="1"/>
</dbReference>
<dbReference type="SUPFAM" id="SSF50630">
    <property type="entry name" value="Acid proteases"/>
    <property type="match status" value="1"/>
</dbReference>
<dbReference type="Gene3D" id="2.40.70.10">
    <property type="entry name" value="Acid Proteases"/>
    <property type="match status" value="2"/>
</dbReference>
<keyword evidence="2 5" id="KW-0645">Protease</keyword>
<comment type="similarity">
    <text evidence="1 5">Belongs to the peptidase A1 family.</text>
</comment>
<evidence type="ECO:0000313" key="10">
    <source>
        <dbReference type="Proteomes" id="UP001600888"/>
    </source>
</evidence>
<feature type="region of interest" description="Disordered" evidence="6">
    <location>
        <begin position="22"/>
        <end position="44"/>
    </location>
</feature>
<evidence type="ECO:0000256" key="4">
    <source>
        <dbReference type="ARBA" id="ARBA00022801"/>
    </source>
</evidence>
<reference evidence="9 10" key="1">
    <citation type="submission" date="2024-03" db="EMBL/GenBank/DDBJ databases">
        <title>A high-quality draft genome sequence of Diaporthe vaccinii, a causative agent of upright dieback and viscid rot disease in cranberry plants.</title>
        <authorList>
            <person name="Sarrasin M."/>
            <person name="Lang B.F."/>
            <person name="Burger G."/>
        </authorList>
    </citation>
    <scope>NUCLEOTIDE SEQUENCE [LARGE SCALE GENOMIC DNA]</scope>
    <source>
        <strain evidence="9 10">IS7</strain>
    </source>
</reference>
<evidence type="ECO:0000256" key="7">
    <source>
        <dbReference type="SAM" id="SignalP"/>
    </source>
</evidence>
<dbReference type="PROSITE" id="PS00141">
    <property type="entry name" value="ASP_PROTEASE"/>
    <property type="match status" value="1"/>
</dbReference>
<dbReference type="EMBL" id="JBAWTH010000037">
    <property type="protein sequence ID" value="KAL2284303.1"/>
    <property type="molecule type" value="Genomic_DNA"/>
</dbReference>
<gene>
    <name evidence="9" type="ORF">FJTKL_09021</name>
</gene>
<evidence type="ECO:0000313" key="9">
    <source>
        <dbReference type="EMBL" id="KAL2284303.1"/>
    </source>
</evidence>
<dbReference type="InterPro" id="IPR021109">
    <property type="entry name" value="Peptidase_aspartic_dom_sf"/>
</dbReference>
<keyword evidence="3 5" id="KW-0064">Aspartyl protease</keyword>
<evidence type="ECO:0000256" key="2">
    <source>
        <dbReference type="ARBA" id="ARBA00022670"/>
    </source>
</evidence>
<evidence type="ECO:0000256" key="3">
    <source>
        <dbReference type="ARBA" id="ARBA00022750"/>
    </source>
</evidence>
<sequence length="430" mass="46164">MASSTLLTVSLVMLLGAHAVGGAHLHPPRSGPTTETRQESGGTFSIHQTRNAHYKGKSGLEAMVDVYKKYGVELTPQLKKAVQINAHFAESRRRQTVEAIPPQGLDYEWVSPVQIGTPPQTMYLNFDSGSSDLWVFSMDTNASQVAGQFLYSPANSSTAQLQQGYTFSIGYGDGSGAEGLVYRDRVEVAGFVANSQAVESATMVSPEFTDDPYCWGLLGLGMSGGNTVKPQKQLTFLDNIKSSLTRPLFTADLKSGKPGTYGFGFIANSYSGNIQYAPIDQTSEYWLFAITGYRVGPATIPGNPNSGYVTFPFRAIADTGTTLLLLPQNIVDAYWKTVTGSYYDASWAAILFPCSATLPDFIYGIGLYKGVVPGRYMNYGTVDGTLCYGGLQGQGDIGFAIVGGIALKAQYVIFDLGNMKVGLANKPLSS</sequence>